<evidence type="ECO:0000313" key="3">
    <source>
        <dbReference type="Proteomes" id="UP000572680"/>
    </source>
</evidence>
<evidence type="ECO:0000256" key="1">
    <source>
        <dbReference type="SAM" id="MobiDB-lite"/>
    </source>
</evidence>
<name>A0A7W3LU42_ACTNM</name>
<protein>
    <submittedName>
        <fullName evidence="2">Uncharacterized protein</fullName>
    </submittedName>
</protein>
<organism evidence="2 3">
    <name type="scientific">Actinomadura namibiensis</name>
    <dbReference type="NCBI Taxonomy" id="182080"/>
    <lineage>
        <taxon>Bacteria</taxon>
        <taxon>Bacillati</taxon>
        <taxon>Actinomycetota</taxon>
        <taxon>Actinomycetes</taxon>
        <taxon>Streptosporangiales</taxon>
        <taxon>Thermomonosporaceae</taxon>
        <taxon>Actinomadura</taxon>
    </lineage>
</organism>
<proteinExistence type="predicted"/>
<feature type="region of interest" description="Disordered" evidence="1">
    <location>
        <begin position="1"/>
        <end position="61"/>
    </location>
</feature>
<dbReference type="AlphaFoldDB" id="A0A7W3LU42"/>
<accession>A0A7W3LU42</accession>
<gene>
    <name evidence="2" type="ORF">HNR61_005992</name>
</gene>
<comment type="caution">
    <text evidence="2">The sequence shown here is derived from an EMBL/GenBank/DDBJ whole genome shotgun (WGS) entry which is preliminary data.</text>
</comment>
<evidence type="ECO:0000313" key="2">
    <source>
        <dbReference type="EMBL" id="MBA8954338.1"/>
    </source>
</evidence>
<feature type="compositionally biased region" description="Basic and acidic residues" evidence="1">
    <location>
        <begin position="1"/>
        <end position="20"/>
    </location>
</feature>
<dbReference type="Proteomes" id="UP000572680">
    <property type="component" value="Unassembled WGS sequence"/>
</dbReference>
<reference evidence="2 3" key="1">
    <citation type="submission" date="2020-08" db="EMBL/GenBank/DDBJ databases">
        <title>Genomic Encyclopedia of Type Strains, Phase IV (KMG-IV): sequencing the most valuable type-strain genomes for metagenomic binning, comparative biology and taxonomic classification.</title>
        <authorList>
            <person name="Goeker M."/>
        </authorList>
    </citation>
    <scope>NUCLEOTIDE SEQUENCE [LARGE SCALE GENOMIC DNA]</scope>
    <source>
        <strain evidence="2 3">DSM 44197</strain>
    </source>
</reference>
<keyword evidence="3" id="KW-1185">Reference proteome</keyword>
<sequence length="61" mass="6470">MPNDRKDPDDRPLADRREDPEAAAGDDFGDEHTPGPTDPPNAPDDAPGGEAEGYSPQTEVP</sequence>
<dbReference type="RefSeq" id="WP_067827300.1">
    <property type="nucleotide sequence ID" value="NZ_BAAALP010000023.1"/>
</dbReference>
<dbReference type="EMBL" id="JACJIA010000008">
    <property type="protein sequence ID" value="MBA8954338.1"/>
    <property type="molecule type" value="Genomic_DNA"/>
</dbReference>